<reference evidence="2" key="1">
    <citation type="submission" date="2020-08" db="EMBL/GenBank/DDBJ databases">
        <title>Multicomponent nature underlies the extraordinary mechanical properties of spider dragline silk.</title>
        <authorList>
            <person name="Kono N."/>
            <person name="Nakamura H."/>
            <person name="Mori M."/>
            <person name="Yoshida Y."/>
            <person name="Ohtoshi R."/>
            <person name="Malay A.D."/>
            <person name="Moran D.A.P."/>
            <person name="Tomita M."/>
            <person name="Numata K."/>
            <person name="Arakawa K."/>
        </authorList>
    </citation>
    <scope>NUCLEOTIDE SEQUENCE</scope>
</reference>
<accession>A0A8X6N4P9</accession>
<organism evidence="2 3">
    <name type="scientific">Nephila pilipes</name>
    <name type="common">Giant wood spider</name>
    <name type="synonym">Nephila maculata</name>
    <dbReference type="NCBI Taxonomy" id="299642"/>
    <lineage>
        <taxon>Eukaryota</taxon>
        <taxon>Metazoa</taxon>
        <taxon>Ecdysozoa</taxon>
        <taxon>Arthropoda</taxon>
        <taxon>Chelicerata</taxon>
        <taxon>Arachnida</taxon>
        <taxon>Araneae</taxon>
        <taxon>Araneomorphae</taxon>
        <taxon>Entelegynae</taxon>
        <taxon>Araneoidea</taxon>
        <taxon>Nephilidae</taxon>
        <taxon>Nephila</taxon>
    </lineage>
</organism>
<dbReference type="AlphaFoldDB" id="A0A8X6N4P9"/>
<evidence type="ECO:0000313" key="3">
    <source>
        <dbReference type="Proteomes" id="UP000887013"/>
    </source>
</evidence>
<evidence type="ECO:0000256" key="1">
    <source>
        <dbReference type="SAM" id="MobiDB-lite"/>
    </source>
</evidence>
<name>A0A8X6N4P9_NEPPI</name>
<keyword evidence="3" id="KW-1185">Reference proteome</keyword>
<proteinExistence type="predicted"/>
<sequence>MSRKHPSRTQPFCIRRLHVQGLVTPKNQPGAKERSKCGSNDIPIPRSLSSGTSTCPVRTVDLDFHRNEDAKLEKKLLLKEVAQ</sequence>
<dbReference type="Proteomes" id="UP000887013">
    <property type="component" value="Unassembled WGS sequence"/>
</dbReference>
<gene>
    <name evidence="2" type="ORF">NPIL_702291</name>
</gene>
<comment type="caution">
    <text evidence="2">The sequence shown here is derived from an EMBL/GenBank/DDBJ whole genome shotgun (WGS) entry which is preliminary data.</text>
</comment>
<feature type="region of interest" description="Disordered" evidence="1">
    <location>
        <begin position="25"/>
        <end position="52"/>
    </location>
</feature>
<evidence type="ECO:0000313" key="2">
    <source>
        <dbReference type="EMBL" id="GFS93618.1"/>
    </source>
</evidence>
<dbReference type="EMBL" id="BMAW01053949">
    <property type="protein sequence ID" value="GFS93618.1"/>
    <property type="molecule type" value="Genomic_DNA"/>
</dbReference>
<protein>
    <submittedName>
        <fullName evidence="2">Uncharacterized protein</fullName>
    </submittedName>
</protein>